<dbReference type="InterPro" id="IPR045032">
    <property type="entry name" value="PEL"/>
</dbReference>
<organism evidence="8 9">
    <name type="scientific">Neonectria punicea</name>
    <dbReference type="NCBI Taxonomy" id="979145"/>
    <lineage>
        <taxon>Eukaryota</taxon>
        <taxon>Fungi</taxon>
        <taxon>Dikarya</taxon>
        <taxon>Ascomycota</taxon>
        <taxon>Pezizomycotina</taxon>
        <taxon>Sordariomycetes</taxon>
        <taxon>Hypocreomycetidae</taxon>
        <taxon>Hypocreales</taxon>
        <taxon>Nectriaceae</taxon>
        <taxon>Neonectria</taxon>
    </lineage>
</organism>
<evidence type="ECO:0000256" key="6">
    <source>
        <dbReference type="SAM" id="SignalP"/>
    </source>
</evidence>
<keyword evidence="4" id="KW-0119">Carbohydrate metabolism</keyword>
<evidence type="ECO:0000313" key="8">
    <source>
        <dbReference type="EMBL" id="KAK7424242.1"/>
    </source>
</evidence>
<gene>
    <name evidence="8" type="ORF">QQX98_000510</name>
</gene>
<keyword evidence="2 6" id="KW-0732">Signal</keyword>
<sequence>MHRYTLLALLPAVLGCANPESNECASYMANNAATASAFCATFTQGTVTATADLPAWASACSYKPKHISKECSCHFTAGGDGAEATPQPVETAEPVETDAATSANNTPGPVETQTPAESQAPVQTQDPTTLNTVVATSAKLSSVVNTPVSTAAETPASTPTGSTGGSDGSSCGSAAEDELVGYGVGATGGGSGSGTTVTSCSELSSAIAAGGVITISGILADCDILELASDTTIIGSGAESGLTGGGFRLKAVENVVIRNLKFDDPPEGKDLIDIEGSTYIWVDHCEFSAEGITGDKDFYDGLLDIKRASDFVTVSWCTFSDHWKASLIGHSDSNGDQDTGTLHVTYHHNYWTNINSRCPSVRFGTAHIYSSCYEDIPTSGINSRMSAHVLVEQTSFSAVSKAIITNLDSDEEGFAFERNNLYTDSEINITQEEEFTPPYEYTTDPASCICELVKSKAGTGVIA</sequence>
<comment type="caution">
    <text evidence="8">The sequence shown here is derived from an EMBL/GenBank/DDBJ whole genome shotgun (WGS) entry which is preliminary data.</text>
</comment>
<keyword evidence="4" id="KW-0964">Secreted</keyword>
<dbReference type="SUPFAM" id="SSF51126">
    <property type="entry name" value="Pectin lyase-like"/>
    <property type="match status" value="1"/>
</dbReference>
<evidence type="ECO:0000256" key="2">
    <source>
        <dbReference type="ARBA" id="ARBA00022729"/>
    </source>
</evidence>
<keyword evidence="9" id="KW-1185">Reference proteome</keyword>
<comment type="subcellular location">
    <subcellularLocation>
        <location evidence="4">Secreted</location>
    </subcellularLocation>
</comment>
<keyword evidence="4" id="KW-0624">Polysaccharide degradation</keyword>
<evidence type="ECO:0000256" key="4">
    <source>
        <dbReference type="RuleBase" id="RU361173"/>
    </source>
</evidence>
<dbReference type="Pfam" id="PF00544">
    <property type="entry name" value="Pectate_lyase_4"/>
    <property type="match status" value="1"/>
</dbReference>
<feature type="chain" id="PRO_5046341457" description="Pectate lyase domain-containing protein" evidence="6">
    <location>
        <begin position="20"/>
        <end position="463"/>
    </location>
</feature>
<feature type="signal peptide" evidence="6">
    <location>
        <begin position="1"/>
        <end position="19"/>
    </location>
</feature>
<evidence type="ECO:0000259" key="7">
    <source>
        <dbReference type="SMART" id="SM00656"/>
    </source>
</evidence>
<reference evidence="8 9" key="1">
    <citation type="journal article" date="2025" name="Microbiol. Resour. Announc.">
        <title>Draft genome sequences for Neonectria magnoliae and Neonectria punicea, canker pathogens of Liriodendron tulipifera and Acer saccharum in West Virginia.</title>
        <authorList>
            <person name="Petronek H.M."/>
            <person name="Kasson M.T."/>
            <person name="Metheny A.M."/>
            <person name="Stauder C.M."/>
            <person name="Lovett B."/>
            <person name="Lynch S.C."/>
            <person name="Garnas J.R."/>
            <person name="Kasson L.R."/>
            <person name="Stajich J.E."/>
        </authorList>
    </citation>
    <scope>NUCLEOTIDE SEQUENCE [LARGE SCALE GENOMIC DNA]</scope>
    <source>
        <strain evidence="8 9">NRRL 64653</strain>
    </source>
</reference>
<comment type="similarity">
    <text evidence="1 4">Belongs to the polysaccharide lyase 1 family.</text>
</comment>
<evidence type="ECO:0000256" key="5">
    <source>
        <dbReference type="SAM" id="MobiDB-lite"/>
    </source>
</evidence>
<dbReference type="PANTHER" id="PTHR31683">
    <property type="entry name" value="PECTATE LYASE 18-RELATED"/>
    <property type="match status" value="1"/>
</dbReference>
<dbReference type="PANTHER" id="PTHR31683:SF18">
    <property type="entry name" value="PECTATE LYASE 21-RELATED"/>
    <property type="match status" value="1"/>
</dbReference>
<evidence type="ECO:0000256" key="3">
    <source>
        <dbReference type="ARBA" id="ARBA00023239"/>
    </source>
</evidence>
<feature type="region of interest" description="Disordered" evidence="5">
    <location>
        <begin position="82"/>
        <end position="127"/>
    </location>
</feature>
<dbReference type="Proteomes" id="UP001498476">
    <property type="component" value="Unassembled WGS sequence"/>
</dbReference>
<name>A0ABR1HSN8_9HYPO</name>
<dbReference type="InterPro" id="IPR011050">
    <property type="entry name" value="Pectin_lyase_fold/virulence"/>
</dbReference>
<proteinExistence type="inferred from homology"/>
<dbReference type="EMBL" id="JAZAVJ010000005">
    <property type="protein sequence ID" value="KAK7424242.1"/>
    <property type="molecule type" value="Genomic_DNA"/>
</dbReference>
<feature type="region of interest" description="Disordered" evidence="5">
    <location>
        <begin position="146"/>
        <end position="174"/>
    </location>
</feature>
<dbReference type="InterPro" id="IPR012334">
    <property type="entry name" value="Pectin_lyas_fold"/>
</dbReference>
<accession>A0ABR1HSN8</accession>
<feature type="compositionally biased region" description="Low complexity" evidence="5">
    <location>
        <begin position="149"/>
        <end position="161"/>
    </location>
</feature>
<evidence type="ECO:0000313" key="9">
    <source>
        <dbReference type="Proteomes" id="UP001498476"/>
    </source>
</evidence>
<dbReference type="Gene3D" id="2.160.20.10">
    <property type="entry name" value="Single-stranded right-handed beta-helix, Pectin lyase-like"/>
    <property type="match status" value="1"/>
</dbReference>
<keyword evidence="3 4" id="KW-0456">Lyase</keyword>
<dbReference type="InterPro" id="IPR002022">
    <property type="entry name" value="Pec_lyase"/>
</dbReference>
<protein>
    <recommendedName>
        <fullName evidence="7">Pectate lyase domain-containing protein</fullName>
    </recommendedName>
</protein>
<dbReference type="SMART" id="SM00656">
    <property type="entry name" value="Amb_all"/>
    <property type="match status" value="1"/>
</dbReference>
<feature type="compositionally biased region" description="Polar residues" evidence="5">
    <location>
        <begin position="99"/>
        <end position="127"/>
    </location>
</feature>
<feature type="domain" description="Pectate lyase" evidence="7">
    <location>
        <begin position="190"/>
        <end position="402"/>
    </location>
</feature>
<dbReference type="PROSITE" id="PS51257">
    <property type="entry name" value="PROKAR_LIPOPROTEIN"/>
    <property type="match status" value="1"/>
</dbReference>
<evidence type="ECO:0000256" key="1">
    <source>
        <dbReference type="ARBA" id="ARBA00010980"/>
    </source>
</evidence>